<dbReference type="AlphaFoldDB" id="A0A0G1XFJ5"/>
<comment type="caution">
    <text evidence="1">The sequence shown here is derived from an EMBL/GenBank/DDBJ whole genome shotgun (WGS) entry which is preliminary data.</text>
</comment>
<sequence length="183" mass="19754">MSMNSFKKSSGILAFVGLVVVLIVIAKVDFSNSSSATESDNTVVADVTSADWIIVDAGPFTVSLPPTWTLQPRQGIDSYVADFVGDGIRLSSDFGWYSDSLAEVGDPKYSVTYEAIDGQNAKLVVPKVMGNGLTGVYFEGLGNNGLNRLQISGDDLTAEQQELVVRIFKTIRFTHPSQQLLPE</sequence>
<proteinExistence type="predicted"/>
<organism evidence="1 2">
    <name type="scientific">Candidatus Uhrbacteria bacterium GW2011_GWD2_52_7</name>
    <dbReference type="NCBI Taxonomy" id="1618989"/>
    <lineage>
        <taxon>Bacteria</taxon>
        <taxon>Candidatus Uhriibacteriota</taxon>
    </lineage>
</organism>
<dbReference type="EMBL" id="LCRD01000035">
    <property type="protein sequence ID" value="KKW29706.1"/>
    <property type="molecule type" value="Genomic_DNA"/>
</dbReference>
<dbReference type="Proteomes" id="UP000034846">
    <property type="component" value="Unassembled WGS sequence"/>
</dbReference>
<protein>
    <submittedName>
        <fullName evidence="1">Uncharacterized protein</fullName>
    </submittedName>
</protein>
<gene>
    <name evidence="1" type="ORF">UY72_C0035G0006</name>
</gene>
<reference evidence="1 2" key="1">
    <citation type="journal article" date="2015" name="Nature">
        <title>rRNA introns, odd ribosomes, and small enigmatic genomes across a large radiation of phyla.</title>
        <authorList>
            <person name="Brown C.T."/>
            <person name="Hug L.A."/>
            <person name="Thomas B.C."/>
            <person name="Sharon I."/>
            <person name="Castelle C.J."/>
            <person name="Singh A."/>
            <person name="Wilkins M.J."/>
            <person name="Williams K.H."/>
            <person name="Banfield J.F."/>
        </authorList>
    </citation>
    <scope>NUCLEOTIDE SEQUENCE [LARGE SCALE GENOMIC DNA]</scope>
</reference>
<evidence type="ECO:0000313" key="1">
    <source>
        <dbReference type="EMBL" id="KKW29706.1"/>
    </source>
</evidence>
<evidence type="ECO:0000313" key="2">
    <source>
        <dbReference type="Proteomes" id="UP000034846"/>
    </source>
</evidence>
<name>A0A0G1XFJ5_9BACT</name>
<accession>A0A0G1XFJ5</accession>